<reference evidence="1 2" key="1">
    <citation type="submission" date="2024-01" db="EMBL/GenBank/DDBJ databases">
        <title>Mesobacterium rodlantinim sp. nov., isolated from shallow sea hydrothermal systems off Kueishantao Island.</title>
        <authorList>
            <person name="Su Z."/>
            <person name="Tang K."/>
        </authorList>
    </citation>
    <scope>NUCLEOTIDE SEQUENCE [LARGE SCALE GENOMIC DNA]</scope>
    <source>
        <strain evidence="1 2">TK19101</strain>
    </source>
</reference>
<protein>
    <submittedName>
        <fullName evidence="1">Glycosyltransferase family 2 protein</fullName>
        <ecNumber evidence="1">2.4.-.-</ecNumber>
    </submittedName>
</protein>
<keyword evidence="1" id="KW-0328">Glycosyltransferase</keyword>
<gene>
    <name evidence="1" type="ORF">VK792_02065</name>
</gene>
<evidence type="ECO:0000313" key="1">
    <source>
        <dbReference type="EMBL" id="MEC3860059.1"/>
    </source>
</evidence>
<dbReference type="GO" id="GO:0016757">
    <property type="term" value="F:glycosyltransferase activity"/>
    <property type="evidence" value="ECO:0007669"/>
    <property type="project" value="UniProtKB-KW"/>
</dbReference>
<evidence type="ECO:0000313" key="2">
    <source>
        <dbReference type="Proteomes" id="UP001348149"/>
    </source>
</evidence>
<accession>A0ABU6HC72</accession>
<keyword evidence="2" id="KW-1185">Reference proteome</keyword>
<proteinExistence type="predicted"/>
<keyword evidence="1" id="KW-0808">Transferase</keyword>
<dbReference type="Pfam" id="PF13704">
    <property type="entry name" value="Glyco_tranf_2_4"/>
    <property type="match status" value="1"/>
</dbReference>
<comment type="caution">
    <text evidence="1">The sequence shown here is derived from an EMBL/GenBank/DDBJ whole genome shotgun (WGS) entry which is preliminary data.</text>
</comment>
<dbReference type="RefSeq" id="WP_326295686.1">
    <property type="nucleotide sequence ID" value="NZ_JAYLLH010000002.1"/>
</dbReference>
<organism evidence="1 2">
    <name type="scientific">Mesobacterium hydrothermale</name>
    <dbReference type="NCBI Taxonomy" id="3111907"/>
    <lineage>
        <taxon>Bacteria</taxon>
        <taxon>Pseudomonadati</taxon>
        <taxon>Pseudomonadota</taxon>
        <taxon>Alphaproteobacteria</taxon>
        <taxon>Rhodobacterales</taxon>
        <taxon>Roseobacteraceae</taxon>
        <taxon>Mesobacterium</taxon>
    </lineage>
</organism>
<sequence>MSRRPTYPGGISAVLAQWDGRRDPIDFGPGEALPAPDIDLEPLTAQIVADPDSDAGEQTTSKTSYAWKRRALRREFTGQPELCFLNGLLITCLRKRAWPEHAPALFHRLWAEQGAFLLAHLNPRWLVSSATTFGDAGLTPVQRSTGLALTALFGTMKLYEAERLYSGQPSDTPHTLGHKAQGPLPLEMDDFSLSSGGLDVNLLARLWQEAEGDAVIAPLAHHLIDLAIHDDRTVFRRLRVMRTRKERRHARAASRSARWGVVTTIKAPLDAIERFAAHHLEQGAGHLYLYLDDPQQGVAEALNTHPQITATNCDAGYWQAFGERPDKHQVRQTRNAQHANRSGPDLDWLTHIDVDEFLMPRDGTPIADTLAALPAEAFCARVRPVESLAPGDGTAPGETAFKSFHIDAQARTEAGARIYPKWGRYLPAGMLSHVAGKLFFRTGRPGLRIRIHNLTLAKQDNPGEVALSQIDLCHMHAPTWDQFLDSYRYRLTQGAYRADLGPHSKSGEAVSHHVLFSTIEAEGGEPALRAFYDEVCLGSRALCDRLEAEGLLRRYMLNLDALRDRHFPP</sequence>
<name>A0ABU6HC72_9RHOB</name>
<dbReference type="EC" id="2.4.-.-" evidence="1"/>
<dbReference type="Proteomes" id="UP001348149">
    <property type="component" value="Unassembled WGS sequence"/>
</dbReference>
<dbReference type="EMBL" id="JAYLLH010000002">
    <property type="protein sequence ID" value="MEC3860059.1"/>
    <property type="molecule type" value="Genomic_DNA"/>
</dbReference>